<protein>
    <recommendedName>
        <fullName evidence="4">4Fe-4S Wbl-type domain-containing protein</fullName>
    </recommendedName>
</protein>
<organism evidence="2 3">
    <name type="scientific">Rhodococcus rhodochrous</name>
    <dbReference type="NCBI Taxonomy" id="1829"/>
    <lineage>
        <taxon>Bacteria</taxon>
        <taxon>Bacillati</taxon>
        <taxon>Actinomycetota</taxon>
        <taxon>Actinomycetes</taxon>
        <taxon>Mycobacteriales</taxon>
        <taxon>Nocardiaceae</taxon>
        <taxon>Rhodococcus</taxon>
    </lineage>
</organism>
<dbReference type="RefSeq" id="WP_230792381.1">
    <property type="nucleotide sequence ID" value="NZ_JAJNCO010000019.1"/>
</dbReference>
<evidence type="ECO:0000313" key="3">
    <source>
        <dbReference type="Proteomes" id="UP001198630"/>
    </source>
</evidence>
<feature type="compositionally biased region" description="Basic residues" evidence="1">
    <location>
        <begin position="224"/>
        <end position="239"/>
    </location>
</feature>
<accession>A0AAW4XML4</accession>
<feature type="region of interest" description="Disordered" evidence="1">
    <location>
        <begin position="221"/>
        <end position="273"/>
    </location>
</feature>
<dbReference type="Proteomes" id="UP001198630">
    <property type="component" value="Unassembled WGS sequence"/>
</dbReference>
<dbReference type="AlphaFoldDB" id="A0AAW4XML4"/>
<evidence type="ECO:0000256" key="1">
    <source>
        <dbReference type="SAM" id="MobiDB-lite"/>
    </source>
</evidence>
<sequence length="273" mass="29647">MHRLVGAGQIRLVAESPATPHEETHDTIRGSKDPHYLLAEHLPNPEGTACSSCGFTYSTDRPLCLPVVAALRTLTARAHTRSFSDYSTNQLRALEREHCGTGRCRRCGFVYTPTVRVCPASRRIAIELESRFKAPMSEVRAGQGLCSGKGQVWTVSGNKSAPWRQAVAACAQCPLLTSCTTELDRRLASGEKIRDQILAGRLFSGKGDEIAPEMFDAYADRCGAKTKRRKPTPKRRPTRRAATNRTASPSTPAQEVPASPTGGQLTLFKGAVA</sequence>
<dbReference type="EMBL" id="JAJNCO010000019">
    <property type="protein sequence ID" value="MCD2114307.1"/>
    <property type="molecule type" value="Genomic_DNA"/>
</dbReference>
<proteinExistence type="predicted"/>
<comment type="caution">
    <text evidence="2">The sequence shown here is derived from an EMBL/GenBank/DDBJ whole genome shotgun (WGS) entry which is preliminary data.</text>
</comment>
<feature type="compositionally biased region" description="Low complexity" evidence="1">
    <location>
        <begin position="240"/>
        <end position="253"/>
    </location>
</feature>
<evidence type="ECO:0000313" key="2">
    <source>
        <dbReference type="EMBL" id="MCD2114307.1"/>
    </source>
</evidence>
<gene>
    <name evidence="2" type="ORF">LQ384_24670</name>
</gene>
<evidence type="ECO:0008006" key="4">
    <source>
        <dbReference type="Google" id="ProtNLM"/>
    </source>
</evidence>
<name>A0AAW4XML4_RHORH</name>
<reference evidence="2" key="1">
    <citation type="submission" date="2021-11" db="EMBL/GenBank/DDBJ databases">
        <title>Development of a sustainable strategy for remediation of hydrocarbon-contaminated territories based on the waste exchange concept.</title>
        <authorList>
            <person name="Elkin A."/>
        </authorList>
    </citation>
    <scope>NUCLEOTIDE SEQUENCE</scope>
    <source>
        <strain evidence="2">IEGM 757</strain>
    </source>
</reference>